<dbReference type="EMBL" id="MPUH01000260">
    <property type="protein sequence ID" value="OMJ84729.1"/>
    <property type="molecule type" value="Genomic_DNA"/>
</dbReference>
<evidence type="ECO:0000256" key="1">
    <source>
        <dbReference type="SAM" id="Coils"/>
    </source>
</evidence>
<dbReference type="InterPro" id="IPR000048">
    <property type="entry name" value="IQ_motif_EF-hand-BS"/>
</dbReference>
<name>A0A1R2C6W1_9CILI</name>
<dbReference type="Pfam" id="PF00612">
    <property type="entry name" value="IQ"/>
    <property type="match status" value="1"/>
</dbReference>
<proteinExistence type="predicted"/>
<feature type="compositionally biased region" description="Basic residues" evidence="2">
    <location>
        <begin position="491"/>
        <end position="506"/>
    </location>
</feature>
<evidence type="ECO:0000313" key="4">
    <source>
        <dbReference type="Proteomes" id="UP000187209"/>
    </source>
</evidence>
<comment type="caution">
    <text evidence="3">The sequence shown here is derived from an EMBL/GenBank/DDBJ whole genome shotgun (WGS) entry which is preliminary data.</text>
</comment>
<feature type="region of interest" description="Disordered" evidence="2">
    <location>
        <begin position="555"/>
        <end position="574"/>
    </location>
</feature>
<feature type="compositionally biased region" description="Polar residues" evidence="2">
    <location>
        <begin position="556"/>
        <end position="571"/>
    </location>
</feature>
<reference evidence="3 4" key="1">
    <citation type="submission" date="2016-11" db="EMBL/GenBank/DDBJ databases">
        <title>The macronuclear genome of Stentor coeruleus: a giant cell with tiny introns.</title>
        <authorList>
            <person name="Slabodnick M."/>
            <person name="Ruby J.G."/>
            <person name="Reiff S.B."/>
            <person name="Swart E.C."/>
            <person name="Gosai S."/>
            <person name="Prabakaran S."/>
            <person name="Witkowska E."/>
            <person name="Larue G.E."/>
            <person name="Fisher S."/>
            <person name="Freeman R.M."/>
            <person name="Gunawardena J."/>
            <person name="Chu W."/>
            <person name="Stover N.A."/>
            <person name="Gregory B.D."/>
            <person name="Nowacki M."/>
            <person name="Derisi J."/>
            <person name="Roy S.W."/>
            <person name="Marshall W.F."/>
            <person name="Sood P."/>
        </authorList>
    </citation>
    <scope>NUCLEOTIDE SEQUENCE [LARGE SCALE GENOMIC DNA]</scope>
    <source>
        <strain evidence="3">WM001</strain>
    </source>
</reference>
<keyword evidence="1" id="KW-0175">Coiled coil</keyword>
<protein>
    <submittedName>
        <fullName evidence="3">Uncharacterized protein</fullName>
    </submittedName>
</protein>
<keyword evidence="4" id="KW-1185">Reference proteome</keyword>
<dbReference type="SMART" id="SM00015">
    <property type="entry name" value="IQ"/>
    <property type="match status" value="2"/>
</dbReference>
<dbReference type="Proteomes" id="UP000187209">
    <property type="component" value="Unassembled WGS sequence"/>
</dbReference>
<dbReference type="AlphaFoldDB" id="A0A1R2C6W1"/>
<feature type="region of interest" description="Disordered" evidence="2">
    <location>
        <begin position="475"/>
        <end position="518"/>
    </location>
</feature>
<dbReference type="PROSITE" id="PS50096">
    <property type="entry name" value="IQ"/>
    <property type="match status" value="1"/>
</dbReference>
<organism evidence="3 4">
    <name type="scientific">Stentor coeruleus</name>
    <dbReference type="NCBI Taxonomy" id="5963"/>
    <lineage>
        <taxon>Eukaryota</taxon>
        <taxon>Sar</taxon>
        <taxon>Alveolata</taxon>
        <taxon>Ciliophora</taxon>
        <taxon>Postciliodesmatophora</taxon>
        <taxon>Heterotrichea</taxon>
        <taxon>Heterotrichida</taxon>
        <taxon>Stentoridae</taxon>
        <taxon>Stentor</taxon>
    </lineage>
</organism>
<sequence>MKNILHLKTSPATNTDFKQSHWFGMKYLISKLPSNAYTDSSFDKEITKDKIKKKRLCQLMSMHSIAEANLNNAIVQLAEVSVKKMQDKIVNQHNEAIEKEKNTMNEAAIKIQASIRGYLIRKKYEDTLICLSRKKFLKVLNSLKETEKYCFLNVGIIIHNAATKIQKSVKKALFRMKIHRISDAYEVHMEKLREPLYKRIAAMLMCYTCRDRVKEKIWFRMVLRKLKRIRERLAILKIKYIFKKKKLTMKNIRFKIRKYKRLLRFSHQNTIVRGGTLDDKKMNLDFLLTQKLSNMIHQLPIGHPTSNHISSQVNENKNIISSIPINSQNQDSYFQHYDNLASKTLSHGEGSQGEFSLINNKDHNDETVHSNAEAPSPSISKKKKKQMLLSVGMRKVKENTIIPILYQKELDHRLENHHIVGTAASIIRMTETKPSRFSPKIRSPEKIRVKSANCRNHTPLTYHYLNDTACSRLKFEPTRSPSPVSDETPPRKYRRGSPYKTRYSKRNCKDPEENHGKKIKIRQGKFPASLKKEIVIPTVQNGSFKIRADVKISRASRVQTPKSTKSASIRRTSAPLVRRNSEFSPVTLTFEAALPQYSELLTSLIRPIYSRFRPKTCHKISR</sequence>
<accession>A0A1R2C6W1</accession>
<gene>
    <name evidence="3" type="ORF">SteCoe_14119</name>
</gene>
<evidence type="ECO:0000313" key="3">
    <source>
        <dbReference type="EMBL" id="OMJ84729.1"/>
    </source>
</evidence>
<dbReference type="Gene3D" id="1.20.5.190">
    <property type="match status" value="1"/>
</dbReference>
<feature type="compositionally biased region" description="Basic and acidic residues" evidence="2">
    <location>
        <begin position="507"/>
        <end position="516"/>
    </location>
</feature>
<dbReference type="CDD" id="cd23767">
    <property type="entry name" value="IQCD"/>
    <property type="match status" value="1"/>
</dbReference>
<evidence type="ECO:0000256" key="2">
    <source>
        <dbReference type="SAM" id="MobiDB-lite"/>
    </source>
</evidence>
<feature type="coiled-coil region" evidence="1">
    <location>
        <begin position="82"/>
        <end position="110"/>
    </location>
</feature>
<feature type="region of interest" description="Disordered" evidence="2">
    <location>
        <begin position="345"/>
        <end position="383"/>
    </location>
</feature>